<evidence type="ECO:0000256" key="1">
    <source>
        <dbReference type="ARBA" id="ARBA00007116"/>
    </source>
</evidence>
<protein>
    <submittedName>
        <fullName evidence="4">Uncharacterized protein</fullName>
    </submittedName>
</protein>
<sequence length="129" mass="14506">MSFRRESDKYMRPYFLIIDFPKRSIHAKIVHSAQHTTVASVGTNSRDLKAFLPDKTDLAACRFTGELLARRAKEADCYAVAFSGSRVEGRLAVVIDSLVDCGISVYRMDREILLSREPEVGKNSSFSSR</sequence>
<dbReference type="OrthoDB" id="1932324at2759"/>
<evidence type="ECO:0000313" key="4">
    <source>
        <dbReference type="EMBL" id="EFJ35240.1"/>
    </source>
</evidence>
<dbReference type="SUPFAM" id="SSF53137">
    <property type="entry name" value="Translational machinery components"/>
    <property type="match status" value="1"/>
</dbReference>
<dbReference type="Gene3D" id="3.30.420.100">
    <property type="match status" value="1"/>
</dbReference>
<dbReference type="PANTHER" id="PTHR12899:SF16">
    <property type="entry name" value="OS02G0689700 PROTEIN"/>
    <property type="match status" value="1"/>
</dbReference>
<reference evidence="4" key="1">
    <citation type="journal article" date="2011" name="Science">
        <title>The Selaginella genome identifies genetic changes associated with the evolution of vascular plants.</title>
        <authorList>
            <person name="Banks J.A."/>
            <person name="Nishiyama T."/>
            <person name="Hasebe M."/>
            <person name="Bowman J.L."/>
            <person name="Gribskov M."/>
            <person name="dePamphilis C."/>
            <person name="Albert V.A."/>
            <person name="Aono N."/>
            <person name="Aoyama T."/>
            <person name="Ambrose B.A."/>
            <person name="Ashton N.W."/>
            <person name="Axtell M.J."/>
            <person name="Barker E."/>
            <person name="Barker M.S."/>
            <person name="Bennetzen J.L."/>
            <person name="Bonawitz N.D."/>
            <person name="Chapple C."/>
            <person name="Cheng C."/>
            <person name="Correa L.G."/>
            <person name="Dacre M."/>
            <person name="DeBarry J."/>
            <person name="Dreyer I."/>
            <person name="Elias M."/>
            <person name="Engstrom E.M."/>
            <person name="Estelle M."/>
            <person name="Feng L."/>
            <person name="Finet C."/>
            <person name="Floyd S.K."/>
            <person name="Frommer W.B."/>
            <person name="Fujita T."/>
            <person name="Gramzow L."/>
            <person name="Gutensohn M."/>
            <person name="Harholt J."/>
            <person name="Hattori M."/>
            <person name="Heyl A."/>
            <person name="Hirai T."/>
            <person name="Hiwatashi Y."/>
            <person name="Ishikawa M."/>
            <person name="Iwata M."/>
            <person name="Karol K.G."/>
            <person name="Koehler B."/>
            <person name="Kolukisaoglu U."/>
            <person name="Kubo M."/>
            <person name="Kurata T."/>
            <person name="Lalonde S."/>
            <person name="Li K."/>
            <person name="Li Y."/>
            <person name="Litt A."/>
            <person name="Lyons E."/>
            <person name="Manning G."/>
            <person name="Maruyama T."/>
            <person name="Michael T.P."/>
            <person name="Mikami K."/>
            <person name="Miyazaki S."/>
            <person name="Morinaga S."/>
            <person name="Murata T."/>
            <person name="Mueller-Roeber B."/>
            <person name="Nelson D.R."/>
            <person name="Obara M."/>
            <person name="Oguri Y."/>
            <person name="Olmstead R.G."/>
            <person name="Onodera N."/>
            <person name="Petersen B.L."/>
            <person name="Pils B."/>
            <person name="Prigge M."/>
            <person name="Rensing S.A."/>
            <person name="Riano-Pachon D.M."/>
            <person name="Roberts A.W."/>
            <person name="Sato Y."/>
            <person name="Scheller H.V."/>
            <person name="Schulz B."/>
            <person name="Schulz C."/>
            <person name="Shakirov E.V."/>
            <person name="Shibagaki N."/>
            <person name="Shinohara N."/>
            <person name="Shippen D.E."/>
            <person name="Soerensen I."/>
            <person name="Sotooka R."/>
            <person name="Sugimoto N."/>
            <person name="Sugita M."/>
            <person name="Sumikawa N."/>
            <person name="Tanurdzic M."/>
            <person name="Theissen G."/>
            <person name="Ulvskov P."/>
            <person name="Wakazuki S."/>
            <person name="Weng J.K."/>
            <person name="Willats W.W."/>
            <person name="Wipf D."/>
            <person name="Wolf P.G."/>
            <person name="Yang L."/>
            <person name="Zimmer A.D."/>
            <person name="Zhu Q."/>
            <person name="Mitros T."/>
            <person name="Hellsten U."/>
            <person name="Loque D."/>
            <person name="Otillar R."/>
            <person name="Salamov A."/>
            <person name="Schmutz J."/>
            <person name="Shapiro H."/>
            <person name="Lindquist E."/>
            <person name="Lucas S."/>
            <person name="Rokhsar D."/>
            <person name="Grigoriev I.V."/>
        </authorList>
    </citation>
    <scope>NUCLEOTIDE SEQUENCE [LARGE SCALE GENOMIC DNA]</scope>
</reference>
<dbReference type="EMBL" id="GL377568">
    <property type="protein sequence ID" value="EFJ35240.1"/>
    <property type="molecule type" value="Genomic_DNA"/>
</dbReference>
<dbReference type="GO" id="GO:1990904">
    <property type="term" value="C:ribonucleoprotein complex"/>
    <property type="evidence" value="ECO:0007669"/>
    <property type="project" value="UniProtKB-KW"/>
</dbReference>
<dbReference type="Gramene" id="EFJ35240">
    <property type="protein sequence ID" value="EFJ35240"/>
    <property type="gene ID" value="SELMODRAFT_80094"/>
</dbReference>
<dbReference type="GO" id="GO:0006412">
    <property type="term" value="P:translation"/>
    <property type="evidence" value="ECO:0007669"/>
    <property type="project" value="InterPro"/>
</dbReference>
<keyword evidence="5" id="KW-1185">Reference proteome</keyword>
<comment type="similarity">
    <text evidence="1">Belongs to the universal ribosomal protein uL18 family.</text>
</comment>
<keyword evidence="2" id="KW-0689">Ribosomal protein</keyword>
<dbReference type="InParanoid" id="D8QWH8"/>
<dbReference type="PANTHER" id="PTHR12899">
    <property type="entry name" value="39S RIBOSOMAL PROTEIN L18, MITOCHONDRIAL"/>
    <property type="match status" value="1"/>
</dbReference>
<dbReference type="eggNOG" id="KOG1870">
    <property type="taxonomic scope" value="Eukaryota"/>
</dbReference>
<dbReference type="KEGG" id="smo:SELMODRAFT_80094"/>
<dbReference type="InterPro" id="IPR005484">
    <property type="entry name" value="Ribosomal_uL18_bac/plant/anim"/>
</dbReference>
<dbReference type="AlphaFoldDB" id="D8QWH8"/>
<keyword evidence="3" id="KW-0687">Ribonucleoprotein</keyword>
<dbReference type="GO" id="GO:0003735">
    <property type="term" value="F:structural constituent of ribosome"/>
    <property type="evidence" value="ECO:0007669"/>
    <property type="project" value="InterPro"/>
</dbReference>
<dbReference type="Pfam" id="PF00861">
    <property type="entry name" value="Ribosomal_L18p"/>
    <property type="match status" value="1"/>
</dbReference>
<dbReference type="GO" id="GO:0008097">
    <property type="term" value="F:5S rRNA binding"/>
    <property type="evidence" value="ECO:0000318"/>
    <property type="project" value="GO_Central"/>
</dbReference>
<gene>
    <name evidence="4" type="ORF">SELMODRAFT_80094</name>
</gene>
<organism evidence="5">
    <name type="scientific">Selaginella moellendorffii</name>
    <name type="common">Spikemoss</name>
    <dbReference type="NCBI Taxonomy" id="88036"/>
    <lineage>
        <taxon>Eukaryota</taxon>
        <taxon>Viridiplantae</taxon>
        <taxon>Streptophyta</taxon>
        <taxon>Embryophyta</taxon>
        <taxon>Tracheophyta</taxon>
        <taxon>Lycopodiopsida</taxon>
        <taxon>Selaginellales</taxon>
        <taxon>Selaginellaceae</taxon>
        <taxon>Selaginella</taxon>
    </lineage>
</organism>
<dbReference type="GO" id="GO:0005840">
    <property type="term" value="C:ribosome"/>
    <property type="evidence" value="ECO:0007669"/>
    <property type="project" value="UniProtKB-KW"/>
</dbReference>
<dbReference type="HOGENOM" id="CLU_098841_2_1_1"/>
<proteinExistence type="inferred from homology"/>
<name>D8QWH8_SELML</name>
<evidence type="ECO:0000313" key="5">
    <source>
        <dbReference type="Proteomes" id="UP000001514"/>
    </source>
</evidence>
<dbReference type="Proteomes" id="UP000001514">
    <property type="component" value="Unassembled WGS sequence"/>
</dbReference>
<accession>D8QWH8</accession>
<evidence type="ECO:0000256" key="2">
    <source>
        <dbReference type="ARBA" id="ARBA00022980"/>
    </source>
</evidence>
<dbReference type="STRING" id="88036.D8QWH8"/>
<evidence type="ECO:0000256" key="3">
    <source>
        <dbReference type="ARBA" id="ARBA00023274"/>
    </source>
</evidence>